<evidence type="ECO:0000313" key="4">
    <source>
        <dbReference type="Proteomes" id="UP000294359"/>
    </source>
</evidence>
<name>A0A4P7BB20_9BURK</name>
<dbReference type="Gene3D" id="2.60.120.620">
    <property type="entry name" value="q2cbj1_9rhob like domain"/>
    <property type="match status" value="1"/>
</dbReference>
<dbReference type="PANTHER" id="PTHR20883:SF48">
    <property type="entry name" value="ECTOINE DIOXYGENASE"/>
    <property type="match status" value="1"/>
</dbReference>
<dbReference type="PANTHER" id="PTHR20883">
    <property type="entry name" value="PHYTANOYL-COA DIOXYGENASE DOMAIN CONTAINING 1"/>
    <property type="match status" value="1"/>
</dbReference>
<protein>
    <submittedName>
        <fullName evidence="3">Phytanoyl-CoA dioxygenase</fullName>
    </submittedName>
</protein>
<evidence type="ECO:0000313" key="2">
    <source>
        <dbReference type="EMBL" id="GGY96278.1"/>
    </source>
</evidence>
<evidence type="ECO:0000313" key="3">
    <source>
        <dbReference type="EMBL" id="QBQ35654.1"/>
    </source>
</evidence>
<dbReference type="OrthoDB" id="9791262at2"/>
<dbReference type="Pfam" id="PF05721">
    <property type="entry name" value="PhyH"/>
    <property type="match status" value="1"/>
</dbReference>
<dbReference type="GO" id="GO:0016706">
    <property type="term" value="F:2-oxoglutarate-dependent dioxygenase activity"/>
    <property type="evidence" value="ECO:0007669"/>
    <property type="project" value="UniProtKB-ARBA"/>
</dbReference>
<reference evidence="2" key="3">
    <citation type="submission" date="2022-12" db="EMBL/GenBank/DDBJ databases">
        <authorList>
            <person name="Sun Q."/>
            <person name="Kim S."/>
        </authorList>
    </citation>
    <scope>NUCLEOTIDE SEQUENCE</scope>
    <source>
        <strain evidence="2">KCTC 12344</strain>
    </source>
</reference>
<dbReference type="AlphaFoldDB" id="A0A4P7BB20"/>
<dbReference type="RefSeq" id="WP_134383891.1">
    <property type="nucleotide sequence ID" value="NZ_BMWW01000005.1"/>
</dbReference>
<dbReference type="InterPro" id="IPR008775">
    <property type="entry name" value="Phytyl_CoA_dOase-like"/>
</dbReference>
<reference evidence="3 4" key="2">
    <citation type="submission" date="2019-03" db="EMBL/GenBank/DDBJ databases">
        <title>Draft Genome Sequences of Six Type Strains of the Genus Massilia.</title>
        <authorList>
            <person name="Miess H."/>
            <person name="Frediansyhah A."/>
            <person name="Gross H."/>
        </authorList>
    </citation>
    <scope>NUCLEOTIDE SEQUENCE [LARGE SCALE GENOMIC DNA]</scope>
    <source>
        <strain evidence="3 4">DSM 17505</strain>
    </source>
</reference>
<dbReference type="GO" id="GO:0005506">
    <property type="term" value="F:iron ion binding"/>
    <property type="evidence" value="ECO:0007669"/>
    <property type="project" value="UniProtKB-ARBA"/>
</dbReference>
<gene>
    <name evidence="3" type="ORF">E1742_05345</name>
    <name evidence="2" type="ORF">GCM10007388_32150</name>
</gene>
<dbReference type="SUPFAM" id="SSF51197">
    <property type="entry name" value="Clavaminate synthase-like"/>
    <property type="match status" value="1"/>
</dbReference>
<keyword evidence="3" id="KW-0223">Dioxygenase</keyword>
<dbReference type="Proteomes" id="UP000294359">
    <property type="component" value="Chromosome"/>
</dbReference>
<sequence length="270" mass="30069">MASVIDRVNAALPAASGGTFDPHVFAETGFFIMRGAIPPVVVQAWQAAWQAFYAEQLSQGRDVNRANPVSLTESLPEPLSTMYREPVFLDTVRQIFGNDIALYNHRFVIKDAFSPGKVFLHQDSCYHLGKLNKCSVFVPLSVANEENGGMSFYAGSHKMGYLGDAGEINPDSFDIQWPKVTPELQPGDFIVMNSSLWHESGPNRNGEHRILADMILQPADDPTGKELLSGSWQTDFFYSPVNCIRYFTSSRVLKIMKYEAELGLRKPSPD</sequence>
<dbReference type="EMBL" id="BMWW01000005">
    <property type="protein sequence ID" value="GGY96278.1"/>
    <property type="molecule type" value="Genomic_DNA"/>
</dbReference>
<comment type="cofactor">
    <cofactor evidence="1">
        <name>Fe(2+)</name>
        <dbReference type="ChEBI" id="CHEBI:29033"/>
    </cofactor>
</comment>
<keyword evidence="3" id="KW-0560">Oxidoreductase</keyword>
<proteinExistence type="predicted"/>
<evidence type="ECO:0000256" key="1">
    <source>
        <dbReference type="ARBA" id="ARBA00001954"/>
    </source>
</evidence>
<dbReference type="Proteomes" id="UP000619512">
    <property type="component" value="Unassembled WGS sequence"/>
</dbReference>
<dbReference type="EMBL" id="CP038026">
    <property type="protein sequence ID" value="QBQ35654.1"/>
    <property type="molecule type" value="Genomic_DNA"/>
</dbReference>
<organism evidence="2 5">
    <name type="scientific">Pseudoduganella plicata</name>
    <dbReference type="NCBI Taxonomy" id="321984"/>
    <lineage>
        <taxon>Bacteria</taxon>
        <taxon>Pseudomonadati</taxon>
        <taxon>Pseudomonadota</taxon>
        <taxon>Betaproteobacteria</taxon>
        <taxon>Burkholderiales</taxon>
        <taxon>Oxalobacteraceae</taxon>
        <taxon>Telluria group</taxon>
        <taxon>Pseudoduganella</taxon>
    </lineage>
</organism>
<evidence type="ECO:0000313" key="5">
    <source>
        <dbReference type="Proteomes" id="UP000619512"/>
    </source>
</evidence>
<accession>A0A4P7BB20</accession>
<reference evidence="2" key="1">
    <citation type="journal article" date="2014" name="Int. J. Syst. Evol. Microbiol.">
        <title>Complete genome sequence of Corynebacterium casei LMG S-19264T (=DSM 44701T), isolated from a smear-ripened cheese.</title>
        <authorList>
            <consortium name="US DOE Joint Genome Institute (JGI-PGF)"/>
            <person name="Walter F."/>
            <person name="Albersmeier A."/>
            <person name="Kalinowski J."/>
            <person name="Ruckert C."/>
        </authorList>
    </citation>
    <scope>NUCLEOTIDE SEQUENCE</scope>
    <source>
        <strain evidence="2">KCTC 12344</strain>
    </source>
</reference>
<keyword evidence="4" id="KW-1185">Reference proteome</keyword>